<organism evidence="3 4">
    <name type="scientific">Brevibacterium marinum</name>
    <dbReference type="NCBI Taxonomy" id="418643"/>
    <lineage>
        <taxon>Bacteria</taxon>
        <taxon>Bacillati</taxon>
        <taxon>Actinomycetota</taxon>
        <taxon>Actinomycetes</taxon>
        <taxon>Micrococcales</taxon>
        <taxon>Brevibacteriaceae</taxon>
        <taxon>Brevibacterium</taxon>
    </lineage>
</organism>
<dbReference type="InterPro" id="IPR004155">
    <property type="entry name" value="PBS_lyase_HEAT"/>
</dbReference>
<dbReference type="PANTHER" id="PTHR30204">
    <property type="entry name" value="REDOX-CYCLING DRUG-SENSING TRANSCRIPTIONAL ACTIVATOR SOXR"/>
    <property type="match status" value="1"/>
</dbReference>
<comment type="caution">
    <text evidence="3">The sequence shown here is derived from an EMBL/GenBank/DDBJ whole genome shotgun (WGS) entry which is preliminary data.</text>
</comment>
<dbReference type="InterPro" id="IPR016024">
    <property type="entry name" value="ARM-type_fold"/>
</dbReference>
<evidence type="ECO:0000256" key="1">
    <source>
        <dbReference type="ARBA" id="ARBA00023125"/>
    </source>
</evidence>
<dbReference type="SMART" id="SM00567">
    <property type="entry name" value="EZ_HEAT"/>
    <property type="match status" value="3"/>
</dbReference>
<dbReference type="SMART" id="SM00422">
    <property type="entry name" value="HTH_MERR"/>
    <property type="match status" value="1"/>
</dbReference>
<dbReference type="GO" id="GO:0003700">
    <property type="term" value="F:DNA-binding transcription factor activity"/>
    <property type="evidence" value="ECO:0007669"/>
    <property type="project" value="InterPro"/>
</dbReference>
<evidence type="ECO:0000259" key="2">
    <source>
        <dbReference type="PROSITE" id="PS50937"/>
    </source>
</evidence>
<dbReference type="SUPFAM" id="SSF48371">
    <property type="entry name" value="ARM repeat"/>
    <property type="match status" value="1"/>
</dbReference>
<keyword evidence="4" id="KW-1185">Reference proteome</keyword>
<dbReference type="EMBL" id="JAATJN010000001">
    <property type="protein sequence ID" value="NJC55878.1"/>
    <property type="molecule type" value="Genomic_DNA"/>
</dbReference>
<dbReference type="PROSITE" id="PS50937">
    <property type="entry name" value="HTH_MERR_2"/>
    <property type="match status" value="1"/>
</dbReference>
<keyword evidence="1 3" id="KW-0238">DNA-binding</keyword>
<dbReference type="AlphaFoldDB" id="A0A846RYD3"/>
<proteinExistence type="predicted"/>
<dbReference type="PRINTS" id="PR00040">
    <property type="entry name" value="HTHMERR"/>
</dbReference>
<dbReference type="PROSITE" id="PS00552">
    <property type="entry name" value="HTH_MERR_1"/>
    <property type="match status" value="1"/>
</dbReference>
<dbReference type="InterPro" id="IPR000551">
    <property type="entry name" value="MerR-type_HTH_dom"/>
</dbReference>
<dbReference type="SUPFAM" id="SSF46955">
    <property type="entry name" value="Putative DNA-binding domain"/>
    <property type="match status" value="1"/>
</dbReference>
<dbReference type="InterPro" id="IPR011989">
    <property type="entry name" value="ARM-like"/>
</dbReference>
<evidence type="ECO:0000313" key="4">
    <source>
        <dbReference type="Proteomes" id="UP000576792"/>
    </source>
</evidence>
<dbReference type="Gene3D" id="1.10.1660.10">
    <property type="match status" value="1"/>
</dbReference>
<dbReference type="InterPro" id="IPR047057">
    <property type="entry name" value="MerR_fam"/>
</dbReference>
<name>A0A846RYD3_9MICO</name>
<feature type="domain" description="HTH merR-type" evidence="2">
    <location>
        <begin position="1"/>
        <end position="69"/>
    </location>
</feature>
<dbReference type="GO" id="GO:0003677">
    <property type="term" value="F:DNA binding"/>
    <property type="evidence" value="ECO:0007669"/>
    <property type="project" value="UniProtKB-KW"/>
</dbReference>
<dbReference type="Proteomes" id="UP000576792">
    <property type="component" value="Unassembled WGS sequence"/>
</dbReference>
<protein>
    <submittedName>
        <fullName evidence="3">DNA-binding transcriptional MerR regulator</fullName>
    </submittedName>
</protein>
<gene>
    <name evidence="3" type="ORF">BKA07_000913</name>
</gene>
<accession>A0A846RYD3</accession>
<dbReference type="Pfam" id="PF13646">
    <property type="entry name" value="HEAT_2"/>
    <property type="match status" value="1"/>
</dbReference>
<dbReference type="Gene3D" id="1.25.10.10">
    <property type="entry name" value="Leucine-rich Repeat Variant"/>
    <property type="match status" value="1"/>
</dbReference>
<dbReference type="PANTHER" id="PTHR30204:SF93">
    <property type="entry name" value="HTH MERR-TYPE DOMAIN-CONTAINING PROTEIN"/>
    <property type="match status" value="1"/>
</dbReference>
<dbReference type="InterPro" id="IPR009061">
    <property type="entry name" value="DNA-bd_dom_put_sf"/>
</dbReference>
<dbReference type="Pfam" id="PF13411">
    <property type="entry name" value="MerR_1"/>
    <property type="match status" value="1"/>
</dbReference>
<sequence>MLIGEVARRSGVSARMLRHYESLGLVDPSERTSNGYREYSAADIGRIFHIEGLRKLGMSLADIGPVLSDPAFDPSHLMYDLIEASKRRIAVEQELLAHLEQIDRLHHADGEALLLTIDLMRSLESRDVIQRHKAALGSGVDGAVPVESLSAAVLNESVLNAAGAMRWALAQSGPEAVRYLEKGMDDLSVDVRRNALQALDEIRRNTPRSELGPVAEASITDALHSGLSDTDLEVRSNAALILGRMGDQAAVPDLLDLAMDGPKDIEAAEALAAFIKKAAGETRTAVEETPDVGAVGALGESPQGAEVDQDAGVHAEVASRIMSDLRRHARSPEAKVRFRVLQVLIEIPGDEADDFIAELSSDENLEVAATATATLNRRRAHRLTD</sequence>
<evidence type="ECO:0000313" key="3">
    <source>
        <dbReference type="EMBL" id="NJC55878.1"/>
    </source>
</evidence>
<dbReference type="RefSeq" id="WP_167949839.1">
    <property type="nucleotide sequence ID" value="NZ_BAAAPQ010000026.1"/>
</dbReference>
<reference evidence="3 4" key="1">
    <citation type="submission" date="2020-03" db="EMBL/GenBank/DDBJ databases">
        <title>Sequencing the genomes of 1000 actinobacteria strains.</title>
        <authorList>
            <person name="Klenk H.-P."/>
        </authorList>
    </citation>
    <scope>NUCLEOTIDE SEQUENCE [LARGE SCALE GENOMIC DNA]</scope>
    <source>
        <strain evidence="3 4">DSM 18964</strain>
    </source>
</reference>